<organism evidence="2 3">
    <name type="scientific">Maioricimonas rarisocia</name>
    <dbReference type="NCBI Taxonomy" id="2528026"/>
    <lineage>
        <taxon>Bacteria</taxon>
        <taxon>Pseudomonadati</taxon>
        <taxon>Planctomycetota</taxon>
        <taxon>Planctomycetia</taxon>
        <taxon>Planctomycetales</taxon>
        <taxon>Planctomycetaceae</taxon>
        <taxon>Maioricimonas</taxon>
    </lineage>
</organism>
<dbReference type="Pfam" id="PF13692">
    <property type="entry name" value="Glyco_trans_1_4"/>
    <property type="match status" value="1"/>
</dbReference>
<accession>A0A517Z7C2</accession>
<sequence length="469" mass="51785">MSTIDIKRVLFVSYLFPPVGGVGVHRVTKFVKYLPEHGWQSSVLTVANPSVPLIDDSLSADIPAGTIVRRARTLEPGYGLKSAVAGGGRDSRRLMGGLMSGLKGIARGVANTLLQPDAQVLWRPAAVREGLSLLRDVRHDAIVATGPPFSSFWLGATLSARSGLPLILDYRDEWDISNAYWENKRQGWCARQFQRWLQSHCARAADCLLATTPASAEALAHVARNAHSSARTASIYNGFDPDDFSDAQRPIREDFGNGTDRFRMSFVGTLWNLNSIEPLVKAIERLGDRSPHLLDELELVCAGRRTDAQEALLDRLEQTPCHVVRLPFVDHTRATALMATADSLLLLNADRPQTHRIINAKTFEYMAARRPMFVIAPDGDLWDVVRDLPGTVLCRPADTAHIAESLAHELERHRCGVTYDDAVWDIGRFERRALAGELADLLDEVLLSRSSSEMHLGGTASTDRRTQSP</sequence>
<dbReference type="PANTHER" id="PTHR12526">
    <property type="entry name" value="GLYCOSYLTRANSFERASE"/>
    <property type="match status" value="1"/>
</dbReference>
<name>A0A517Z7C2_9PLAN</name>
<evidence type="ECO:0000259" key="1">
    <source>
        <dbReference type="Pfam" id="PF13579"/>
    </source>
</evidence>
<protein>
    <recommendedName>
        <fullName evidence="1">Glycosyltransferase subfamily 4-like N-terminal domain-containing protein</fullName>
    </recommendedName>
</protein>
<dbReference type="AlphaFoldDB" id="A0A517Z7C2"/>
<dbReference type="InterPro" id="IPR028098">
    <property type="entry name" value="Glyco_trans_4-like_N"/>
</dbReference>
<proteinExistence type="predicted"/>
<keyword evidence="3" id="KW-1185">Reference proteome</keyword>
<dbReference type="Gene3D" id="3.40.50.2000">
    <property type="entry name" value="Glycogen Phosphorylase B"/>
    <property type="match status" value="2"/>
</dbReference>
<dbReference type="EMBL" id="CP036275">
    <property type="protein sequence ID" value="QDU38392.1"/>
    <property type="molecule type" value="Genomic_DNA"/>
</dbReference>
<reference evidence="2 3" key="1">
    <citation type="submission" date="2019-02" db="EMBL/GenBank/DDBJ databases">
        <title>Deep-cultivation of Planctomycetes and their phenomic and genomic characterization uncovers novel biology.</title>
        <authorList>
            <person name="Wiegand S."/>
            <person name="Jogler M."/>
            <person name="Boedeker C."/>
            <person name="Pinto D."/>
            <person name="Vollmers J."/>
            <person name="Rivas-Marin E."/>
            <person name="Kohn T."/>
            <person name="Peeters S.H."/>
            <person name="Heuer A."/>
            <person name="Rast P."/>
            <person name="Oberbeckmann S."/>
            <person name="Bunk B."/>
            <person name="Jeske O."/>
            <person name="Meyerdierks A."/>
            <person name="Storesund J.E."/>
            <person name="Kallscheuer N."/>
            <person name="Luecker S."/>
            <person name="Lage O.M."/>
            <person name="Pohl T."/>
            <person name="Merkel B.J."/>
            <person name="Hornburger P."/>
            <person name="Mueller R.-W."/>
            <person name="Bruemmer F."/>
            <person name="Labrenz M."/>
            <person name="Spormann A.M."/>
            <person name="Op den Camp H."/>
            <person name="Overmann J."/>
            <person name="Amann R."/>
            <person name="Jetten M.S.M."/>
            <person name="Mascher T."/>
            <person name="Medema M.H."/>
            <person name="Devos D.P."/>
            <person name="Kaster A.-K."/>
            <person name="Ovreas L."/>
            <person name="Rohde M."/>
            <person name="Galperin M.Y."/>
            <person name="Jogler C."/>
        </authorList>
    </citation>
    <scope>NUCLEOTIDE SEQUENCE [LARGE SCALE GENOMIC DNA]</scope>
    <source>
        <strain evidence="2 3">Mal4</strain>
    </source>
</reference>
<dbReference type="Proteomes" id="UP000320496">
    <property type="component" value="Chromosome"/>
</dbReference>
<dbReference type="GO" id="GO:0016757">
    <property type="term" value="F:glycosyltransferase activity"/>
    <property type="evidence" value="ECO:0007669"/>
    <property type="project" value="UniProtKB-ARBA"/>
</dbReference>
<feature type="domain" description="Glycosyltransferase subfamily 4-like N-terminal" evidence="1">
    <location>
        <begin position="27"/>
        <end position="220"/>
    </location>
</feature>
<gene>
    <name evidence="2" type="ORF">Mal4_27190</name>
</gene>
<evidence type="ECO:0000313" key="3">
    <source>
        <dbReference type="Proteomes" id="UP000320496"/>
    </source>
</evidence>
<dbReference type="SUPFAM" id="SSF53756">
    <property type="entry name" value="UDP-Glycosyltransferase/glycogen phosphorylase"/>
    <property type="match status" value="1"/>
</dbReference>
<dbReference type="OrthoDB" id="9794575at2"/>
<dbReference type="KEGG" id="mri:Mal4_27190"/>
<dbReference type="RefSeq" id="WP_145369679.1">
    <property type="nucleotide sequence ID" value="NZ_CP036275.1"/>
</dbReference>
<evidence type="ECO:0000313" key="2">
    <source>
        <dbReference type="EMBL" id="QDU38392.1"/>
    </source>
</evidence>
<dbReference type="Pfam" id="PF13579">
    <property type="entry name" value="Glyco_trans_4_4"/>
    <property type="match status" value="1"/>
</dbReference>